<protein>
    <submittedName>
        <fullName evidence="2">Uncharacterized protein</fullName>
    </submittedName>
</protein>
<evidence type="ECO:0000313" key="2">
    <source>
        <dbReference type="EMBL" id="KAL0100975.1"/>
    </source>
</evidence>
<feature type="compositionally biased region" description="Acidic residues" evidence="1">
    <location>
        <begin position="147"/>
        <end position="166"/>
    </location>
</feature>
<evidence type="ECO:0000313" key="3">
    <source>
        <dbReference type="Proteomes" id="UP001430953"/>
    </source>
</evidence>
<sequence length="166" mass="19399">MENAKIVVDEIKLEKAKMENVVINITHPVRGKIVVGGIEMEEVQLQREVRVVIPPQSFDIREAIFRGKIINGYRMDHMRYERKILRRNTGELWEMNVFDTFDLRLLFNLPSLSQEEIRKAHGLEPMWDASEDDFKAAVGKIIPNFAQEEEEEEDDDNEGEEENNVN</sequence>
<gene>
    <name evidence="2" type="ORF">PUN28_019396</name>
</gene>
<feature type="region of interest" description="Disordered" evidence="1">
    <location>
        <begin position="142"/>
        <end position="166"/>
    </location>
</feature>
<dbReference type="Proteomes" id="UP001430953">
    <property type="component" value="Unassembled WGS sequence"/>
</dbReference>
<reference evidence="2 3" key="1">
    <citation type="submission" date="2023-03" db="EMBL/GenBank/DDBJ databases">
        <title>High recombination rates correlate with genetic variation in Cardiocondyla obscurior ants.</title>
        <authorList>
            <person name="Errbii M."/>
        </authorList>
    </citation>
    <scope>NUCLEOTIDE SEQUENCE [LARGE SCALE GENOMIC DNA]</scope>
    <source>
        <strain evidence="2">Alpha-2009</strain>
        <tissue evidence="2">Whole body</tissue>
    </source>
</reference>
<dbReference type="AlphaFoldDB" id="A0AAW2EDA9"/>
<evidence type="ECO:0000256" key="1">
    <source>
        <dbReference type="SAM" id="MobiDB-lite"/>
    </source>
</evidence>
<dbReference type="EMBL" id="JADYXP020000025">
    <property type="protein sequence ID" value="KAL0100975.1"/>
    <property type="molecule type" value="Genomic_DNA"/>
</dbReference>
<keyword evidence="3" id="KW-1185">Reference proteome</keyword>
<accession>A0AAW2EDA9</accession>
<comment type="caution">
    <text evidence="2">The sequence shown here is derived from an EMBL/GenBank/DDBJ whole genome shotgun (WGS) entry which is preliminary data.</text>
</comment>
<proteinExistence type="predicted"/>
<name>A0AAW2EDA9_9HYME</name>
<organism evidence="2 3">
    <name type="scientific">Cardiocondyla obscurior</name>
    <dbReference type="NCBI Taxonomy" id="286306"/>
    <lineage>
        <taxon>Eukaryota</taxon>
        <taxon>Metazoa</taxon>
        <taxon>Ecdysozoa</taxon>
        <taxon>Arthropoda</taxon>
        <taxon>Hexapoda</taxon>
        <taxon>Insecta</taxon>
        <taxon>Pterygota</taxon>
        <taxon>Neoptera</taxon>
        <taxon>Endopterygota</taxon>
        <taxon>Hymenoptera</taxon>
        <taxon>Apocrita</taxon>
        <taxon>Aculeata</taxon>
        <taxon>Formicoidea</taxon>
        <taxon>Formicidae</taxon>
        <taxon>Myrmicinae</taxon>
        <taxon>Cardiocondyla</taxon>
    </lineage>
</organism>